<dbReference type="GO" id="GO:0016788">
    <property type="term" value="F:hydrolase activity, acting on ester bonds"/>
    <property type="evidence" value="ECO:0007669"/>
    <property type="project" value="InterPro"/>
</dbReference>
<dbReference type="Gene3D" id="3.20.20.140">
    <property type="entry name" value="Metal-dependent hydrolases"/>
    <property type="match status" value="1"/>
</dbReference>
<dbReference type="OrthoDB" id="6079689at2759"/>
<organism evidence="3 4">
    <name type="scientific">Nannochloropsis gaditana</name>
    <dbReference type="NCBI Taxonomy" id="72520"/>
    <lineage>
        <taxon>Eukaryota</taxon>
        <taxon>Sar</taxon>
        <taxon>Stramenopiles</taxon>
        <taxon>Ochrophyta</taxon>
        <taxon>Eustigmatophyceae</taxon>
        <taxon>Eustigmatales</taxon>
        <taxon>Monodopsidaceae</taxon>
        <taxon>Nannochloropsis</taxon>
    </lineage>
</organism>
<keyword evidence="2" id="KW-0732">Signal</keyword>
<evidence type="ECO:0000256" key="2">
    <source>
        <dbReference type="SAM" id="SignalP"/>
    </source>
</evidence>
<dbReference type="CDD" id="cd01310">
    <property type="entry name" value="TatD_DNAse"/>
    <property type="match status" value="1"/>
</dbReference>
<name>W7TDB4_9STRA</name>
<comment type="caution">
    <text evidence="3">The sequence shown here is derived from an EMBL/GenBank/DDBJ whole genome shotgun (WGS) entry which is preliminary data.</text>
</comment>
<dbReference type="SUPFAM" id="SSF51556">
    <property type="entry name" value="Metallo-dependent hydrolases"/>
    <property type="match status" value="1"/>
</dbReference>
<keyword evidence="4" id="KW-1185">Reference proteome</keyword>
<dbReference type="EMBL" id="AZIL01001306">
    <property type="protein sequence ID" value="EWM24282.1"/>
    <property type="molecule type" value="Genomic_DNA"/>
</dbReference>
<dbReference type="PANTHER" id="PTHR46124:SF2">
    <property type="entry name" value="D-AMINOACYL-TRNA DEACYLASE"/>
    <property type="match status" value="1"/>
</dbReference>
<dbReference type="InterPro" id="IPR032466">
    <property type="entry name" value="Metal_Hydrolase"/>
</dbReference>
<gene>
    <name evidence="3" type="ORF">Naga_100020g69</name>
</gene>
<dbReference type="InterPro" id="IPR001130">
    <property type="entry name" value="TatD-like"/>
</dbReference>
<dbReference type="Pfam" id="PF01026">
    <property type="entry name" value="TatD_DNase"/>
    <property type="match status" value="1"/>
</dbReference>
<reference evidence="3 4" key="1">
    <citation type="journal article" date="2014" name="Mol. Plant">
        <title>Chromosome Scale Genome Assembly and Transcriptome Profiling of Nannochloropsis gaditana in Nitrogen Depletion.</title>
        <authorList>
            <person name="Corteggiani Carpinelli E."/>
            <person name="Telatin A."/>
            <person name="Vitulo N."/>
            <person name="Forcato C."/>
            <person name="D'Angelo M."/>
            <person name="Schiavon R."/>
            <person name="Vezzi A."/>
            <person name="Giacometti G.M."/>
            <person name="Morosinotto T."/>
            <person name="Valle G."/>
        </authorList>
    </citation>
    <scope>NUCLEOTIDE SEQUENCE [LARGE SCALE GENOMIC DNA]</scope>
    <source>
        <strain evidence="3 4">B-31</strain>
    </source>
</reference>
<evidence type="ECO:0000313" key="4">
    <source>
        <dbReference type="Proteomes" id="UP000019335"/>
    </source>
</evidence>
<proteinExistence type="predicted"/>
<dbReference type="PROSITE" id="PS01091">
    <property type="entry name" value="TATD_3"/>
    <property type="match status" value="1"/>
</dbReference>
<dbReference type="Proteomes" id="UP000019335">
    <property type="component" value="Chromosome 14"/>
</dbReference>
<feature type="signal peptide" evidence="2">
    <location>
        <begin position="1"/>
        <end position="29"/>
    </location>
</feature>
<dbReference type="AlphaFoldDB" id="W7TDB4"/>
<protein>
    <submittedName>
        <fullName evidence="3">Hydrolase</fullName>
    </submittedName>
</protein>
<evidence type="ECO:0000313" key="3">
    <source>
        <dbReference type="EMBL" id="EWM24282.1"/>
    </source>
</evidence>
<feature type="chain" id="PRO_5004900641" evidence="2">
    <location>
        <begin position="30"/>
        <end position="341"/>
    </location>
</feature>
<evidence type="ECO:0000256" key="1">
    <source>
        <dbReference type="ARBA" id="ARBA00022801"/>
    </source>
</evidence>
<keyword evidence="1 3" id="KW-0378">Hydrolase</keyword>
<dbReference type="InterPro" id="IPR018228">
    <property type="entry name" value="DNase_TatD-rel_CS"/>
</dbReference>
<sequence length="341" mass="37867">MSSGRVRAPFSCFTTCMLTLFCRTAGAAAHVSFLTSSQRPLSSSHCNSRILCGSSRMLNMMKAAAGDSSQLNRFVDVHCHIIHEQFAGEEDAVAQRAKDKGLEYCVVNGLEPQSNRAVLKLCDRHPSSLLPALGIYPLDAACNVINPEAWRNPFPPPDKFDVDAEVEFIDRMCAEGKVVAVGECGLDAYYCTDPVEFAEQERVLRKLIVVAKKHDLPLILHTRKAELRTFEILQEMGVVKADFHCFCGKTKLGKRIAEAGYYLSIPSVVARSESFKKLVKEVPLDQLLTETDSPYQGPEKNVRNEPATVPIGVQAMAEVKGISLEEAMNSIRENFRRLMRK</sequence>
<dbReference type="PANTHER" id="PTHR46124">
    <property type="entry name" value="D-AMINOACYL-TRNA DEACYLASE"/>
    <property type="match status" value="1"/>
</dbReference>
<accession>W7TDB4</accession>